<evidence type="ECO:0000313" key="8">
    <source>
        <dbReference type="Proteomes" id="UP001310594"/>
    </source>
</evidence>
<dbReference type="SUPFAM" id="SSF54001">
    <property type="entry name" value="Cysteine proteinases"/>
    <property type="match status" value="1"/>
</dbReference>
<organism evidence="7 8">
    <name type="scientific">Elasticomyces elasticus</name>
    <dbReference type="NCBI Taxonomy" id="574655"/>
    <lineage>
        <taxon>Eukaryota</taxon>
        <taxon>Fungi</taxon>
        <taxon>Dikarya</taxon>
        <taxon>Ascomycota</taxon>
        <taxon>Pezizomycotina</taxon>
        <taxon>Dothideomycetes</taxon>
        <taxon>Dothideomycetidae</taxon>
        <taxon>Mycosphaerellales</taxon>
        <taxon>Teratosphaeriaceae</taxon>
        <taxon>Elasticomyces</taxon>
    </lineage>
</organism>
<keyword evidence="4" id="KW-0833">Ubl conjugation pathway</keyword>
<evidence type="ECO:0000256" key="4">
    <source>
        <dbReference type="ARBA" id="ARBA00022786"/>
    </source>
</evidence>
<evidence type="ECO:0000256" key="6">
    <source>
        <dbReference type="ARBA" id="ARBA00022807"/>
    </source>
</evidence>
<comment type="caution">
    <text evidence="7">The sequence shown here is derived from an EMBL/GenBank/DDBJ whole genome shotgun (WGS) entry which is preliminary data.</text>
</comment>
<dbReference type="PANTHER" id="PTHR12931:SF15">
    <property type="entry name" value="UBIQUITIN THIOESTERASE OTUBAIN-LIKE"/>
    <property type="match status" value="1"/>
</dbReference>
<dbReference type="Proteomes" id="UP001310594">
    <property type="component" value="Unassembled WGS sequence"/>
</dbReference>
<dbReference type="Pfam" id="PF10275">
    <property type="entry name" value="Peptidase_C65"/>
    <property type="match status" value="1"/>
</dbReference>
<dbReference type="GO" id="GO:0006508">
    <property type="term" value="P:proteolysis"/>
    <property type="evidence" value="ECO:0007669"/>
    <property type="project" value="UniProtKB-KW"/>
</dbReference>
<proteinExistence type="predicted"/>
<dbReference type="InterPro" id="IPR042467">
    <property type="entry name" value="Peptidase_C65_otubain_sub2"/>
</dbReference>
<evidence type="ECO:0000256" key="1">
    <source>
        <dbReference type="ARBA" id="ARBA00000707"/>
    </source>
</evidence>
<dbReference type="GO" id="GO:0005634">
    <property type="term" value="C:nucleus"/>
    <property type="evidence" value="ECO:0007669"/>
    <property type="project" value="TreeGrafter"/>
</dbReference>
<sequence>MAYPGQTDEDFAEMQKLSNEYEPEITGPFVSERQPSSNIATEYASADPVYQAKTSALPQKYSHYRMVRGDGKCGWRAIGFGYFEALIHFGDSNKFLEEETRLRSMSNVLNAAGFATYTYEDFADEAFELLRKLGTAMHSGNASEVLQETFNDDMLQNYVITYLRILTAAWMKAHQPEYAPWLLGQTIDHYCDVSVMPTNSEIENVSLSALKDVLLSPSGIALEILYLDRTEGREVNMHRFDPVSFHGGFTIGTIRLLYRPGHYDILYKMEDLPPPPPPPEQATIPTYLQFGSSTHNEHVFDIAGMDFMTQIPGMSCINPHQAWMSPSYGNGASDFFATTAPAQQCAQPIAAPAPTPTPAPQPQQIQPQSMYAVPATPTYYVAPPNELSQELAIRTVSHAPLANASLQQHVAGPFRPSQYQLDVRACAHMPFQTTIFKNSHYNTAHFMNEHFQPEEWRPDDEYVTITSSSKPTTRHKNCV</sequence>
<dbReference type="InterPro" id="IPR019400">
    <property type="entry name" value="Peptidase_C65_otubain"/>
</dbReference>
<evidence type="ECO:0000313" key="7">
    <source>
        <dbReference type="EMBL" id="KAK5692059.1"/>
    </source>
</evidence>
<keyword evidence="5" id="KW-0378">Hydrolase</keyword>
<evidence type="ECO:0000256" key="3">
    <source>
        <dbReference type="ARBA" id="ARBA00022670"/>
    </source>
</evidence>
<accession>A0AAN7VN13</accession>
<dbReference type="GO" id="GO:0071108">
    <property type="term" value="P:protein K48-linked deubiquitination"/>
    <property type="evidence" value="ECO:0007669"/>
    <property type="project" value="TreeGrafter"/>
</dbReference>
<gene>
    <name evidence="7" type="ORF">LTR97_011232</name>
</gene>
<dbReference type="Gene3D" id="1.20.1300.20">
    <property type="entry name" value="Peptidase C65 Otubain, subdomain 2"/>
    <property type="match status" value="1"/>
</dbReference>
<reference evidence="7" key="1">
    <citation type="submission" date="2023-08" db="EMBL/GenBank/DDBJ databases">
        <title>Black Yeasts Isolated from many extreme environments.</title>
        <authorList>
            <person name="Coleine C."/>
            <person name="Stajich J.E."/>
            <person name="Selbmann L."/>
        </authorList>
    </citation>
    <scope>NUCLEOTIDE SEQUENCE</scope>
    <source>
        <strain evidence="7">CCFEE 5810</strain>
    </source>
</reference>
<dbReference type="GO" id="GO:0004843">
    <property type="term" value="F:cysteine-type deubiquitinase activity"/>
    <property type="evidence" value="ECO:0007669"/>
    <property type="project" value="UniProtKB-EC"/>
</dbReference>
<name>A0AAN7VN13_9PEZI</name>
<keyword evidence="6" id="KW-0788">Thiol protease</keyword>
<dbReference type="EC" id="3.4.19.12" evidence="2"/>
<dbReference type="Gene3D" id="3.30.200.60">
    <property type="entry name" value="Peptidase C65 Otubain, subdomain 1"/>
    <property type="match status" value="1"/>
</dbReference>
<dbReference type="AlphaFoldDB" id="A0AAN7VN13"/>
<dbReference type="CDD" id="cd22749">
    <property type="entry name" value="Otubain_C65"/>
    <property type="match status" value="1"/>
</dbReference>
<dbReference type="GO" id="GO:0043130">
    <property type="term" value="F:ubiquitin binding"/>
    <property type="evidence" value="ECO:0007669"/>
    <property type="project" value="TreeGrafter"/>
</dbReference>
<evidence type="ECO:0000256" key="2">
    <source>
        <dbReference type="ARBA" id="ARBA00012759"/>
    </source>
</evidence>
<dbReference type="InterPro" id="IPR038765">
    <property type="entry name" value="Papain-like_cys_pep_sf"/>
</dbReference>
<dbReference type="InterPro" id="IPR042468">
    <property type="entry name" value="Peptidase_C65_otubain_sub1"/>
</dbReference>
<dbReference type="PANTHER" id="PTHR12931">
    <property type="entry name" value="UBIQUITIN THIOLESTERASE PROTEIN OTUB"/>
    <property type="match status" value="1"/>
</dbReference>
<comment type="catalytic activity">
    <reaction evidence="1">
        <text>Thiol-dependent hydrolysis of ester, thioester, amide, peptide and isopeptide bonds formed by the C-terminal Gly of ubiquitin (a 76-residue protein attached to proteins as an intracellular targeting signal).</text>
        <dbReference type="EC" id="3.4.19.12"/>
    </reaction>
</comment>
<evidence type="ECO:0000256" key="5">
    <source>
        <dbReference type="ARBA" id="ARBA00022801"/>
    </source>
</evidence>
<dbReference type="EMBL" id="JAVRQU010000020">
    <property type="protein sequence ID" value="KAK5692059.1"/>
    <property type="molecule type" value="Genomic_DNA"/>
</dbReference>
<keyword evidence="3" id="KW-0645">Protease</keyword>
<protein>
    <recommendedName>
        <fullName evidence="2">ubiquitinyl hydrolase 1</fullName>
        <ecNumber evidence="2">3.4.19.12</ecNumber>
    </recommendedName>
</protein>